<name>A0A4R1HKP7_PSEEN</name>
<sequence>MSSTTTIDWNHQLLDQLRFEWDAQLRPRIEGLTDDEYHWEPSPGMWGVRRRGDATSPYAAGAGDWVIDFAFPEPDPAPVTTIAWRLGHIIVGVFAMRVAGHFGGPAVDYNSFDYAGTADEALAQLDEQHRLWTDGVAALGADGLAAPCGPSEGPYADEPMATLVLHIHREVIHHGAEVALLRDLYRARDR</sequence>
<gene>
    <name evidence="2" type="ORF">EV378_6995</name>
</gene>
<evidence type="ECO:0000313" key="3">
    <source>
        <dbReference type="Proteomes" id="UP000295560"/>
    </source>
</evidence>
<accession>A0A4R1HKP7</accession>
<dbReference type="InterPro" id="IPR034660">
    <property type="entry name" value="DinB/YfiT-like"/>
</dbReference>
<proteinExistence type="predicted"/>
<evidence type="ECO:0000259" key="1">
    <source>
        <dbReference type="Pfam" id="PF12867"/>
    </source>
</evidence>
<dbReference type="RefSeq" id="WP_207908950.1">
    <property type="nucleotide sequence ID" value="NZ_SMFZ01000002.1"/>
</dbReference>
<comment type="caution">
    <text evidence="2">The sequence shown here is derived from an EMBL/GenBank/DDBJ whole genome shotgun (WGS) entry which is preliminary data.</text>
</comment>
<dbReference type="Proteomes" id="UP000295560">
    <property type="component" value="Unassembled WGS sequence"/>
</dbReference>
<reference evidence="2 3" key="1">
    <citation type="submission" date="2019-03" db="EMBL/GenBank/DDBJ databases">
        <title>Sequencing the genomes of 1000 actinobacteria strains.</title>
        <authorList>
            <person name="Klenk H.-P."/>
        </authorList>
    </citation>
    <scope>NUCLEOTIDE SEQUENCE [LARGE SCALE GENOMIC DNA]</scope>
    <source>
        <strain evidence="2 3">DSM 44969</strain>
    </source>
</reference>
<dbReference type="SUPFAM" id="SSF109854">
    <property type="entry name" value="DinB/YfiT-like putative metalloenzymes"/>
    <property type="match status" value="1"/>
</dbReference>
<keyword evidence="3" id="KW-1185">Reference proteome</keyword>
<dbReference type="EMBL" id="SMFZ01000002">
    <property type="protein sequence ID" value="TCK22984.1"/>
    <property type="molecule type" value="Genomic_DNA"/>
</dbReference>
<feature type="domain" description="DinB-like" evidence="1">
    <location>
        <begin position="17"/>
        <end position="177"/>
    </location>
</feature>
<evidence type="ECO:0000313" key="2">
    <source>
        <dbReference type="EMBL" id="TCK22984.1"/>
    </source>
</evidence>
<organism evidence="2 3">
    <name type="scientific">Pseudonocardia endophytica</name>
    <dbReference type="NCBI Taxonomy" id="401976"/>
    <lineage>
        <taxon>Bacteria</taxon>
        <taxon>Bacillati</taxon>
        <taxon>Actinomycetota</taxon>
        <taxon>Actinomycetes</taxon>
        <taxon>Pseudonocardiales</taxon>
        <taxon>Pseudonocardiaceae</taxon>
        <taxon>Pseudonocardia</taxon>
    </lineage>
</organism>
<protein>
    <submittedName>
        <fullName evidence="2">DinB family protein</fullName>
    </submittedName>
</protein>
<dbReference type="InterPro" id="IPR024775">
    <property type="entry name" value="DinB-like"/>
</dbReference>
<dbReference type="Pfam" id="PF12867">
    <property type="entry name" value="DinB_2"/>
    <property type="match status" value="1"/>
</dbReference>
<dbReference type="AlphaFoldDB" id="A0A4R1HKP7"/>